<dbReference type="InterPro" id="IPR005117">
    <property type="entry name" value="NiRdtase/SiRdtase_haem-b_fer"/>
</dbReference>
<evidence type="ECO:0000313" key="10">
    <source>
        <dbReference type="Proteomes" id="UP000681356"/>
    </source>
</evidence>
<name>A0A8J7WC07_9RHOB</name>
<keyword evidence="5" id="KW-0408">Iron</keyword>
<evidence type="ECO:0000256" key="2">
    <source>
        <dbReference type="ARBA" id="ARBA00022617"/>
    </source>
</evidence>
<feature type="domain" description="Nitrite/Sulfite reductase ferredoxin-like" evidence="8">
    <location>
        <begin position="2"/>
        <end position="65"/>
    </location>
</feature>
<proteinExistence type="predicted"/>
<reference evidence="9" key="1">
    <citation type="submission" date="2021-04" db="EMBL/GenBank/DDBJ databases">
        <authorList>
            <person name="Yoon J."/>
        </authorList>
    </citation>
    <scope>NUCLEOTIDE SEQUENCE</scope>
    <source>
        <strain evidence="9">KMU-90</strain>
    </source>
</reference>
<dbReference type="InterPro" id="IPR051329">
    <property type="entry name" value="NIR_SIR_4Fe-4S"/>
</dbReference>
<keyword evidence="1" id="KW-0004">4Fe-4S</keyword>
<dbReference type="Gene3D" id="3.30.413.10">
    <property type="entry name" value="Sulfite Reductase Hemoprotein, domain 1"/>
    <property type="match status" value="2"/>
</dbReference>
<sequence>MESGDGLVVRVRPFRGELSAAQVLALCGLARRYGSGTLDLTSRANLQIRGVTAEDHPVLLEALGALELIDADPGVEGHRNILVASDWRPGDLTDRLYGALLPTLPALPDLPEKMGFALDTGAAACLREGSADFRFELDTEGGLILRADGADAGRAVTEGTAIQALHEMAEWFIDTGGREAGRMARHLRKASLPDAWQQAAPRATAPATLPGGAILGAAFGAIDADALEALMRQTGATALRPMIGRLFRLRGGVEPRAADVFVQDAGDPRLSTHACPGAPFCPQATVETRALATRLAAILPGPLHVSGCAKGCAHPRLARVTLTGRDGRFDLVKNGAPWDTPSRTGLSPEALIDLKDP</sequence>
<dbReference type="SUPFAM" id="SSF56014">
    <property type="entry name" value="Nitrite and sulphite reductase 4Fe-4S domain-like"/>
    <property type="match status" value="1"/>
</dbReference>
<evidence type="ECO:0000256" key="6">
    <source>
        <dbReference type="ARBA" id="ARBA00023014"/>
    </source>
</evidence>
<keyword evidence="2" id="KW-0349">Heme</keyword>
<dbReference type="EMBL" id="JAGTUU010000003">
    <property type="protein sequence ID" value="MBS0123987.1"/>
    <property type="molecule type" value="Genomic_DNA"/>
</dbReference>
<gene>
    <name evidence="9" type="ORF">KB874_07555</name>
</gene>
<dbReference type="PANTHER" id="PTHR32439:SF9">
    <property type="entry name" value="BLR3264 PROTEIN"/>
    <property type="match status" value="1"/>
</dbReference>
<evidence type="ECO:0000259" key="8">
    <source>
        <dbReference type="Pfam" id="PF03460"/>
    </source>
</evidence>
<evidence type="ECO:0000256" key="3">
    <source>
        <dbReference type="ARBA" id="ARBA00022723"/>
    </source>
</evidence>
<dbReference type="SUPFAM" id="SSF55124">
    <property type="entry name" value="Nitrite/Sulfite reductase N-terminal domain-like"/>
    <property type="match status" value="1"/>
</dbReference>
<dbReference type="InterPro" id="IPR045854">
    <property type="entry name" value="NO2/SO3_Rdtase_4Fe4S_sf"/>
</dbReference>
<dbReference type="AlphaFoldDB" id="A0A8J7WC07"/>
<dbReference type="Gene3D" id="3.90.480.10">
    <property type="entry name" value="Sulfite Reductase Hemoprotein,Domain 2"/>
    <property type="match status" value="1"/>
</dbReference>
<dbReference type="PANTHER" id="PTHR32439">
    <property type="entry name" value="FERREDOXIN--NITRITE REDUCTASE, CHLOROPLASTIC"/>
    <property type="match status" value="1"/>
</dbReference>
<keyword evidence="6" id="KW-0411">Iron-sulfur</keyword>
<protein>
    <submittedName>
        <fullName evidence="9">Cobalamin biosynthesis protein CobG</fullName>
    </submittedName>
</protein>
<evidence type="ECO:0000256" key="4">
    <source>
        <dbReference type="ARBA" id="ARBA00023002"/>
    </source>
</evidence>
<comment type="caution">
    <text evidence="9">The sequence shown here is derived from an EMBL/GenBank/DDBJ whole genome shotgun (WGS) entry which is preliminary data.</text>
</comment>
<keyword evidence="3" id="KW-0479">Metal-binding</keyword>
<feature type="region of interest" description="Disordered" evidence="7">
    <location>
        <begin position="338"/>
        <end position="357"/>
    </location>
</feature>
<dbReference type="InterPro" id="IPR036136">
    <property type="entry name" value="Nit/Sulf_reduc_fer-like_dom_sf"/>
</dbReference>
<evidence type="ECO:0000256" key="5">
    <source>
        <dbReference type="ARBA" id="ARBA00023004"/>
    </source>
</evidence>
<dbReference type="GO" id="GO:0016491">
    <property type="term" value="F:oxidoreductase activity"/>
    <property type="evidence" value="ECO:0007669"/>
    <property type="project" value="UniProtKB-KW"/>
</dbReference>
<dbReference type="GO" id="GO:0051539">
    <property type="term" value="F:4 iron, 4 sulfur cluster binding"/>
    <property type="evidence" value="ECO:0007669"/>
    <property type="project" value="UniProtKB-KW"/>
</dbReference>
<evidence type="ECO:0000313" key="9">
    <source>
        <dbReference type="EMBL" id="MBS0123987.1"/>
    </source>
</evidence>
<dbReference type="Proteomes" id="UP000681356">
    <property type="component" value="Unassembled WGS sequence"/>
</dbReference>
<dbReference type="Pfam" id="PF03460">
    <property type="entry name" value="NIR_SIR_ferr"/>
    <property type="match status" value="1"/>
</dbReference>
<evidence type="ECO:0000256" key="1">
    <source>
        <dbReference type="ARBA" id="ARBA00022485"/>
    </source>
</evidence>
<accession>A0A8J7WC07</accession>
<dbReference type="GO" id="GO:0046872">
    <property type="term" value="F:metal ion binding"/>
    <property type="evidence" value="ECO:0007669"/>
    <property type="project" value="UniProtKB-KW"/>
</dbReference>
<keyword evidence="4" id="KW-0560">Oxidoreductase</keyword>
<keyword evidence="10" id="KW-1185">Reference proteome</keyword>
<dbReference type="RefSeq" id="WP_212535963.1">
    <property type="nucleotide sequence ID" value="NZ_JAGTUU010000003.1"/>
</dbReference>
<organism evidence="9 10">
    <name type="scientific">Thetidibacter halocola</name>
    <dbReference type="NCBI Taxonomy" id="2827239"/>
    <lineage>
        <taxon>Bacteria</taxon>
        <taxon>Pseudomonadati</taxon>
        <taxon>Pseudomonadota</taxon>
        <taxon>Alphaproteobacteria</taxon>
        <taxon>Rhodobacterales</taxon>
        <taxon>Roseobacteraceae</taxon>
        <taxon>Thetidibacter</taxon>
    </lineage>
</organism>
<evidence type="ECO:0000256" key="7">
    <source>
        <dbReference type="SAM" id="MobiDB-lite"/>
    </source>
</evidence>